<protein>
    <submittedName>
        <fullName evidence="1">Uncharacterized protein</fullName>
    </submittedName>
</protein>
<organism evidence="1 2">
    <name type="scientific">Celeribacter phage P12053L</name>
    <dbReference type="NCBI Taxonomy" id="1197951"/>
    <lineage>
        <taxon>Viruses</taxon>
        <taxon>Duplodnaviria</taxon>
        <taxon>Heunggongvirae</taxon>
        <taxon>Uroviricota</taxon>
        <taxon>Caudoviricetes</taxon>
        <taxon>Zobellviridae</taxon>
        <taxon>Cobavirinae</taxon>
        <taxon>Siovirus</taxon>
        <taxon>Siovirus coreense</taxon>
    </lineage>
</organism>
<evidence type="ECO:0000313" key="2">
    <source>
        <dbReference type="Proteomes" id="UP000002825"/>
    </source>
</evidence>
<dbReference type="Proteomes" id="UP000002825">
    <property type="component" value="Segment"/>
</dbReference>
<dbReference type="KEGG" id="vg:13405866"/>
<dbReference type="InterPro" id="IPR055602">
    <property type="entry name" value="DUF7178"/>
</dbReference>
<evidence type="ECO:0000313" key="1">
    <source>
        <dbReference type="EMBL" id="AFM54607.1"/>
    </source>
</evidence>
<sequence>MTQYVRNILKLYRQATEADTINGVEWYARAERKAKAIAKACDLPLPTVIGVMAALSPNNRWERNCRDAATMCQAWQNGEGMDSFKVSCYNTMKAKAWAILDLGLTDDEDILSHLNGQKIRSFYSNIRGLDEVTIDGHALNIARGKREGLTSDKTNMGKREYRELQNAYVRAAKRVRVKPHVLQAITWTTWKRVHNI</sequence>
<dbReference type="GeneID" id="13405866"/>
<accession>I6S266</accession>
<reference evidence="1 2" key="1">
    <citation type="journal article" date="2012" name="J. Virol.">
        <title>Complete Genome Sequence of Celeribacter Bacteriophage P12053L.</title>
        <authorList>
            <person name="Kang I."/>
            <person name="Jang H."/>
            <person name="Oh H.M."/>
            <person name="Cho J.C."/>
        </authorList>
    </citation>
    <scope>NUCLEOTIDE SEQUENCE [LARGE SCALE GENOMIC DNA]</scope>
</reference>
<name>I6S266_9CAUD</name>
<keyword evidence="2" id="KW-1185">Reference proteome</keyword>
<dbReference type="EMBL" id="JQ809650">
    <property type="protein sequence ID" value="AFM54607.1"/>
    <property type="molecule type" value="Genomic_DNA"/>
</dbReference>
<dbReference type="OrthoDB" id="9579at10239"/>
<dbReference type="RefSeq" id="YP_006560887.1">
    <property type="nucleotide sequence ID" value="NC_018280.1"/>
</dbReference>
<proteinExistence type="predicted"/>
<dbReference type="Pfam" id="PF23802">
    <property type="entry name" value="DUF7178"/>
    <property type="match status" value="1"/>
</dbReference>
<gene>
    <name evidence="1" type="ORF">P12053L_02</name>
</gene>